<gene>
    <name evidence="7" type="ORF">SAMN05660197_0457</name>
</gene>
<evidence type="ECO:0000256" key="1">
    <source>
        <dbReference type="ARBA" id="ARBA00004141"/>
    </source>
</evidence>
<comment type="similarity">
    <text evidence="2">Belongs to the autoinducer-2 exporter (AI-2E) (TC 2.A.86) family.</text>
</comment>
<feature type="transmembrane region" description="Helical" evidence="6">
    <location>
        <begin position="174"/>
        <end position="197"/>
    </location>
</feature>
<evidence type="ECO:0000313" key="7">
    <source>
        <dbReference type="EMBL" id="SMC08693.1"/>
    </source>
</evidence>
<dbReference type="GO" id="GO:0016020">
    <property type="term" value="C:membrane"/>
    <property type="evidence" value="ECO:0007669"/>
    <property type="project" value="UniProtKB-SubCell"/>
</dbReference>
<evidence type="ECO:0000313" key="8">
    <source>
        <dbReference type="Proteomes" id="UP000192602"/>
    </source>
</evidence>
<evidence type="ECO:0000256" key="6">
    <source>
        <dbReference type="SAM" id="Phobius"/>
    </source>
</evidence>
<accession>A0A1W1WSK4</accession>
<evidence type="ECO:0000256" key="3">
    <source>
        <dbReference type="ARBA" id="ARBA00022692"/>
    </source>
</evidence>
<organism evidence="7 8">
    <name type="scientific">Nitratiruptor tergarcus DSM 16512</name>
    <dbReference type="NCBI Taxonomy" id="1069081"/>
    <lineage>
        <taxon>Bacteria</taxon>
        <taxon>Pseudomonadati</taxon>
        <taxon>Campylobacterota</taxon>
        <taxon>Epsilonproteobacteria</taxon>
        <taxon>Nautiliales</taxon>
        <taxon>Nitratiruptoraceae</taxon>
        <taxon>Nitratiruptor</taxon>
    </lineage>
</organism>
<keyword evidence="5 6" id="KW-0472">Membrane</keyword>
<evidence type="ECO:0000256" key="2">
    <source>
        <dbReference type="ARBA" id="ARBA00009773"/>
    </source>
</evidence>
<dbReference type="EMBL" id="FWWZ01000001">
    <property type="protein sequence ID" value="SMC08693.1"/>
    <property type="molecule type" value="Genomic_DNA"/>
</dbReference>
<dbReference type="AlphaFoldDB" id="A0A1W1WSK4"/>
<dbReference type="RefSeq" id="WP_084274961.1">
    <property type="nucleotide sequence ID" value="NZ_AP026671.1"/>
</dbReference>
<name>A0A1W1WSK4_9BACT</name>
<protein>
    <submittedName>
        <fullName evidence="7">Predicted PurR-regulated permease PerM</fullName>
    </submittedName>
</protein>
<evidence type="ECO:0000256" key="4">
    <source>
        <dbReference type="ARBA" id="ARBA00022989"/>
    </source>
</evidence>
<dbReference type="Pfam" id="PF01594">
    <property type="entry name" value="AI-2E_transport"/>
    <property type="match status" value="1"/>
</dbReference>
<keyword evidence="4 6" id="KW-1133">Transmembrane helix</keyword>
<feature type="transmembrane region" description="Helical" evidence="6">
    <location>
        <begin position="276"/>
        <end position="298"/>
    </location>
</feature>
<feature type="transmembrane region" description="Helical" evidence="6">
    <location>
        <begin position="49"/>
        <end position="74"/>
    </location>
</feature>
<dbReference type="OrthoDB" id="9799225at2"/>
<reference evidence="8" key="1">
    <citation type="submission" date="2017-04" db="EMBL/GenBank/DDBJ databases">
        <authorList>
            <person name="Varghese N."/>
            <person name="Submissions S."/>
        </authorList>
    </citation>
    <scope>NUCLEOTIDE SEQUENCE [LARGE SCALE GENOMIC DNA]</scope>
    <source>
        <strain evidence="8">DSM 16512</strain>
    </source>
</reference>
<feature type="transmembrane region" description="Helical" evidence="6">
    <location>
        <begin position="6"/>
        <end position="37"/>
    </location>
</feature>
<dbReference type="GO" id="GO:0055085">
    <property type="term" value="P:transmembrane transport"/>
    <property type="evidence" value="ECO:0007669"/>
    <property type="project" value="TreeGrafter"/>
</dbReference>
<keyword evidence="8" id="KW-1185">Reference proteome</keyword>
<dbReference type="Proteomes" id="UP000192602">
    <property type="component" value="Unassembled WGS sequence"/>
</dbReference>
<feature type="transmembrane region" description="Helical" evidence="6">
    <location>
        <begin position="121"/>
        <end position="144"/>
    </location>
</feature>
<comment type="subcellular location">
    <subcellularLocation>
        <location evidence="1">Membrane</location>
        <topology evidence="1">Multi-pass membrane protein</topology>
    </subcellularLocation>
</comment>
<feature type="transmembrane region" description="Helical" evidence="6">
    <location>
        <begin position="238"/>
        <end position="256"/>
    </location>
</feature>
<dbReference type="PANTHER" id="PTHR21716">
    <property type="entry name" value="TRANSMEMBRANE PROTEIN"/>
    <property type="match status" value="1"/>
</dbReference>
<sequence>MIQLAAFFIVIFGLKFLSPVLIYLILSLFFTILLVPIFRYIDKKGLPAIIAYAITLGGFVVILTQLILLLQASFQDFLAHLGFYQEQLNLLFHQMQTFLHQYGYSLQGVNSADFFTIIKQFFAKAGGFLSGFLIVVIGVSFLLFESQDFGKKVSLLFGNQKMVHSFFVSVQKYFLIKTLTSLLTGFGVAVMLFLFHIPYVFMLGFMAFLFNYIPVVGSIIAGIFGTTLALLTVGVENALWVGLLYVVINVVISNIIEPKVMGDGLDLSPAVVFFSLIFWGWLFGIVGTFFAVPLTMTIKLALQSSPKTEYLARLLSK</sequence>
<dbReference type="InterPro" id="IPR002549">
    <property type="entry name" value="AI-2E-like"/>
</dbReference>
<keyword evidence="3 6" id="KW-0812">Transmembrane</keyword>
<dbReference type="PANTHER" id="PTHR21716:SF64">
    <property type="entry name" value="AI-2 TRANSPORT PROTEIN TQSA"/>
    <property type="match status" value="1"/>
</dbReference>
<proteinExistence type="inferred from homology"/>
<feature type="transmembrane region" description="Helical" evidence="6">
    <location>
        <begin position="209"/>
        <end position="231"/>
    </location>
</feature>
<evidence type="ECO:0000256" key="5">
    <source>
        <dbReference type="ARBA" id="ARBA00023136"/>
    </source>
</evidence>